<dbReference type="SUPFAM" id="SSF52540">
    <property type="entry name" value="P-loop containing nucleoside triphosphate hydrolases"/>
    <property type="match status" value="1"/>
</dbReference>
<dbReference type="CDD" id="cd02038">
    <property type="entry name" value="FlhG-like"/>
    <property type="match status" value="1"/>
</dbReference>
<evidence type="ECO:0000256" key="2">
    <source>
        <dbReference type="ARBA" id="ARBA00022840"/>
    </source>
</evidence>
<dbReference type="Gene3D" id="3.40.50.300">
    <property type="entry name" value="P-loop containing nucleotide triphosphate hydrolases"/>
    <property type="match status" value="1"/>
</dbReference>
<dbReference type="InterPro" id="IPR027417">
    <property type="entry name" value="P-loop_NTPase"/>
</dbReference>
<dbReference type="InterPro" id="IPR033756">
    <property type="entry name" value="YlxH/NBP35"/>
</dbReference>
<dbReference type="GO" id="GO:0009898">
    <property type="term" value="C:cytoplasmic side of plasma membrane"/>
    <property type="evidence" value="ECO:0007669"/>
    <property type="project" value="TreeGrafter"/>
</dbReference>
<dbReference type="PIRSF" id="PIRSF003092">
    <property type="entry name" value="MinD"/>
    <property type="match status" value="1"/>
</dbReference>
<organism evidence="3">
    <name type="scientific">hydrothermal vent metagenome</name>
    <dbReference type="NCBI Taxonomy" id="652676"/>
    <lineage>
        <taxon>unclassified sequences</taxon>
        <taxon>metagenomes</taxon>
        <taxon>ecological metagenomes</taxon>
    </lineage>
</organism>
<dbReference type="PANTHER" id="PTHR43384">
    <property type="entry name" value="SEPTUM SITE-DETERMINING PROTEIN MIND HOMOLOG, CHLOROPLASTIC-RELATED"/>
    <property type="match status" value="1"/>
</dbReference>
<gene>
    <name evidence="3" type="ORF">MNBD_GAMMA24-1507</name>
</gene>
<dbReference type="AlphaFoldDB" id="A0A3B1BQK6"/>
<dbReference type="InterPro" id="IPR033875">
    <property type="entry name" value="FlhG"/>
</dbReference>
<dbReference type="GO" id="GO:0051782">
    <property type="term" value="P:negative regulation of cell division"/>
    <property type="evidence" value="ECO:0007669"/>
    <property type="project" value="TreeGrafter"/>
</dbReference>
<keyword evidence="3" id="KW-0969">Cilium</keyword>
<sequence>MQMVEPMIRTTTASIRRMPKQKTPVRVITVSSGKGGVGKTNVSVNLAMALSNAGKRVTIMDADLGLGNIDVLLGLHPQYTLNHVIEGEQQLDDVIVHGPGNISIIPAASGVQNMAELSPSQHAGLIQAFSEMNHNLDVLLVDTAAGISDSVISFSRAAQDVLVVVNDEPASITDAYALIKVLNREYGLFRFRVLCNRVKSAQQGRELYSTITRVTDRFLDVALDYVGFVPDDDFVVKAIRKQRPVVDAYPRSKASMAFRTLAEKVNKWPIPTSAGGHLEFFVERLVQGNLTDAEVMP</sequence>
<keyword evidence="1" id="KW-0547">Nucleotide-binding</keyword>
<protein>
    <submittedName>
        <fullName evidence="3">Flagellar synthesis regulator FleN</fullName>
    </submittedName>
</protein>
<dbReference type="InterPro" id="IPR025501">
    <property type="entry name" value="MinD_FleN"/>
</dbReference>
<evidence type="ECO:0000313" key="3">
    <source>
        <dbReference type="EMBL" id="VAX13758.1"/>
    </source>
</evidence>
<dbReference type="Pfam" id="PF10609">
    <property type="entry name" value="ParA"/>
    <property type="match status" value="1"/>
</dbReference>
<dbReference type="GO" id="GO:0016887">
    <property type="term" value="F:ATP hydrolysis activity"/>
    <property type="evidence" value="ECO:0007669"/>
    <property type="project" value="TreeGrafter"/>
</dbReference>
<proteinExistence type="predicted"/>
<dbReference type="GO" id="GO:0005524">
    <property type="term" value="F:ATP binding"/>
    <property type="evidence" value="ECO:0007669"/>
    <property type="project" value="UniProtKB-KW"/>
</dbReference>
<name>A0A3B1BQK6_9ZZZZ</name>
<dbReference type="EMBL" id="UOFZ01000133">
    <property type="protein sequence ID" value="VAX13758.1"/>
    <property type="molecule type" value="Genomic_DNA"/>
</dbReference>
<reference evidence="3" key="1">
    <citation type="submission" date="2018-06" db="EMBL/GenBank/DDBJ databases">
        <authorList>
            <person name="Zhirakovskaya E."/>
        </authorList>
    </citation>
    <scope>NUCLEOTIDE SEQUENCE</scope>
</reference>
<evidence type="ECO:0000256" key="1">
    <source>
        <dbReference type="ARBA" id="ARBA00022741"/>
    </source>
</evidence>
<keyword evidence="2" id="KW-0067">ATP-binding</keyword>
<dbReference type="GO" id="GO:0005829">
    <property type="term" value="C:cytosol"/>
    <property type="evidence" value="ECO:0007669"/>
    <property type="project" value="TreeGrafter"/>
</dbReference>
<keyword evidence="3" id="KW-0282">Flagellum</keyword>
<keyword evidence="3" id="KW-0966">Cell projection</keyword>
<dbReference type="InterPro" id="IPR050625">
    <property type="entry name" value="ParA/MinD_ATPase"/>
</dbReference>
<accession>A0A3B1BQK6</accession>
<dbReference type="FunFam" id="3.40.50.300:FF:000158">
    <property type="entry name" value="Site-determining protein"/>
    <property type="match status" value="1"/>
</dbReference>
<dbReference type="PANTHER" id="PTHR43384:SF4">
    <property type="entry name" value="CELLULOSE BIOSYNTHESIS PROTEIN BCSQ-RELATED"/>
    <property type="match status" value="1"/>
</dbReference>